<protein>
    <submittedName>
        <fullName evidence="2">Uncharacterized protein</fullName>
    </submittedName>
</protein>
<sequence length="110" mass="12825">MFKLKGRREGELVVETSLPHSIFSRRKKILLNWPAYSVRVFIDVRRCFKSQSFRHTQNNCNSNILFCAVRSQSPQIPTRENPQRTRRKQEEKGAAKLAWVVNHILADATS</sequence>
<organism evidence="2 3">
    <name type="scientific">Araneus ventricosus</name>
    <name type="common">Orbweaver spider</name>
    <name type="synonym">Epeira ventricosa</name>
    <dbReference type="NCBI Taxonomy" id="182803"/>
    <lineage>
        <taxon>Eukaryota</taxon>
        <taxon>Metazoa</taxon>
        <taxon>Ecdysozoa</taxon>
        <taxon>Arthropoda</taxon>
        <taxon>Chelicerata</taxon>
        <taxon>Arachnida</taxon>
        <taxon>Araneae</taxon>
        <taxon>Araneomorphae</taxon>
        <taxon>Entelegynae</taxon>
        <taxon>Araneoidea</taxon>
        <taxon>Araneidae</taxon>
        <taxon>Araneus</taxon>
    </lineage>
</organism>
<evidence type="ECO:0000256" key="1">
    <source>
        <dbReference type="SAM" id="MobiDB-lite"/>
    </source>
</evidence>
<evidence type="ECO:0000313" key="2">
    <source>
        <dbReference type="EMBL" id="GBN88838.1"/>
    </source>
</evidence>
<proteinExistence type="predicted"/>
<feature type="region of interest" description="Disordered" evidence="1">
    <location>
        <begin position="74"/>
        <end position="93"/>
    </location>
</feature>
<accession>A0A4Y2SKM1</accession>
<name>A0A4Y2SKM1_ARAVE</name>
<dbReference type="AlphaFoldDB" id="A0A4Y2SKM1"/>
<gene>
    <name evidence="2" type="ORF">AVEN_101362_1</name>
</gene>
<comment type="caution">
    <text evidence="2">The sequence shown here is derived from an EMBL/GenBank/DDBJ whole genome shotgun (WGS) entry which is preliminary data.</text>
</comment>
<reference evidence="2 3" key="1">
    <citation type="journal article" date="2019" name="Sci. Rep.">
        <title>Orb-weaving spider Araneus ventricosus genome elucidates the spidroin gene catalogue.</title>
        <authorList>
            <person name="Kono N."/>
            <person name="Nakamura H."/>
            <person name="Ohtoshi R."/>
            <person name="Moran D.A.P."/>
            <person name="Shinohara A."/>
            <person name="Yoshida Y."/>
            <person name="Fujiwara M."/>
            <person name="Mori M."/>
            <person name="Tomita M."/>
            <person name="Arakawa K."/>
        </authorList>
    </citation>
    <scope>NUCLEOTIDE SEQUENCE [LARGE SCALE GENOMIC DNA]</scope>
</reference>
<evidence type="ECO:0000313" key="3">
    <source>
        <dbReference type="Proteomes" id="UP000499080"/>
    </source>
</evidence>
<dbReference type="EMBL" id="BGPR01022491">
    <property type="protein sequence ID" value="GBN88838.1"/>
    <property type="molecule type" value="Genomic_DNA"/>
</dbReference>
<dbReference type="Proteomes" id="UP000499080">
    <property type="component" value="Unassembled WGS sequence"/>
</dbReference>
<keyword evidence="3" id="KW-1185">Reference proteome</keyword>